<protein>
    <submittedName>
        <fullName evidence="1">Uncharacterized protein</fullName>
    </submittedName>
</protein>
<evidence type="ECO:0000313" key="1">
    <source>
        <dbReference type="EMBL" id="QHB37377.1"/>
    </source>
</evidence>
<accession>A0A6B9L6Q7</accession>
<sequence length="83" mass="9312">MTISIVAIQEERGTKPVTRSRVDRATACYYPDSKRVVVVADRADFAAAEQAIRELRDHISPAEYVQTCVDCNHTERADDVVTM</sequence>
<reference evidence="1 2" key="1">
    <citation type="submission" date="2019-12" db="EMBL/GenBank/DDBJ databases">
        <authorList>
            <person name="Lauer M.J."/>
            <person name="Curtus N.L."/>
            <person name="Garlena R.A."/>
            <person name="Russell D.A."/>
            <person name="Pope W.H."/>
            <person name="Jacobs-Sera D."/>
            <person name="Hatfull G.F."/>
        </authorList>
    </citation>
    <scope>NUCLEOTIDE SEQUENCE [LARGE SCALE GENOMIC DNA]</scope>
</reference>
<dbReference type="Proteomes" id="UP000463946">
    <property type="component" value="Segment"/>
</dbReference>
<gene>
    <name evidence="1" type="primary">75</name>
    <name evidence="1" type="ORF">PBI_BIRDSNEST_75</name>
</gene>
<organism evidence="1 2">
    <name type="scientific">Mycobacterium phage BirdsNest</name>
    <dbReference type="NCBI Taxonomy" id="2686231"/>
    <lineage>
        <taxon>Viruses</taxon>
        <taxon>Duplodnaviria</taxon>
        <taxon>Heunggongvirae</taxon>
        <taxon>Uroviricota</taxon>
        <taxon>Caudoviricetes</taxon>
        <taxon>Bclasvirinae</taxon>
        <taxon>Birdsnestvirus</taxon>
        <taxon>Birdsnestvirus birdsnest</taxon>
    </lineage>
</organism>
<dbReference type="RefSeq" id="YP_009949534.1">
    <property type="nucleotide sequence ID" value="NC_051581.1"/>
</dbReference>
<dbReference type="KEGG" id="vg:60320939"/>
<keyword evidence="2" id="KW-1185">Reference proteome</keyword>
<dbReference type="EMBL" id="MN813686">
    <property type="protein sequence ID" value="QHB37377.1"/>
    <property type="molecule type" value="Genomic_DNA"/>
</dbReference>
<dbReference type="GeneID" id="60320939"/>
<proteinExistence type="predicted"/>
<evidence type="ECO:0000313" key="2">
    <source>
        <dbReference type="Proteomes" id="UP000463946"/>
    </source>
</evidence>
<name>A0A6B9L6Q7_9CAUD</name>